<dbReference type="InterPro" id="IPR050237">
    <property type="entry name" value="ATP-dep_AMP-bd_enzyme"/>
</dbReference>
<protein>
    <submittedName>
        <fullName evidence="3">AMP-binding protein</fullName>
    </submittedName>
</protein>
<dbReference type="Pfam" id="PF13193">
    <property type="entry name" value="AMP-binding_C"/>
    <property type="match status" value="1"/>
</dbReference>
<dbReference type="InterPro" id="IPR000873">
    <property type="entry name" value="AMP-dep_synth/lig_dom"/>
</dbReference>
<dbReference type="RefSeq" id="WP_230737811.1">
    <property type="nucleotide sequence ID" value="NZ_JAJNDB010000005.1"/>
</dbReference>
<feature type="domain" description="AMP-dependent synthetase/ligase" evidence="1">
    <location>
        <begin position="17"/>
        <end position="379"/>
    </location>
</feature>
<accession>A0ABS8PCR7</accession>
<evidence type="ECO:0000259" key="1">
    <source>
        <dbReference type="Pfam" id="PF00501"/>
    </source>
</evidence>
<evidence type="ECO:0000313" key="4">
    <source>
        <dbReference type="Proteomes" id="UP001199469"/>
    </source>
</evidence>
<dbReference type="InterPro" id="IPR020845">
    <property type="entry name" value="AMP-binding_CS"/>
</dbReference>
<name>A0ABS8PCR7_9PSEU</name>
<reference evidence="3 4" key="1">
    <citation type="submission" date="2021-11" db="EMBL/GenBank/DDBJ databases">
        <title>Draft genome sequence of Actinomycetospora sp. SF1 isolated from the rhizosphere soil.</title>
        <authorList>
            <person name="Duangmal K."/>
            <person name="Chantavorakit T."/>
        </authorList>
    </citation>
    <scope>NUCLEOTIDE SEQUENCE [LARGE SCALE GENOMIC DNA]</scope>
    <source>
        <strain evidence="3 4">TBRC 5722</strain>
    </source>
</reference>
<dbReference type="Pfam" id="PF00501">
    <property type="entry name" value="AMP-binding"/>
    <property type="match status" value="1"/>
</dbReference>
<feature type="domain" description="AMP-binding enzyme C-terminal" evidence="2">
    <location>
        <begin position="429"/>
        <end position="504"/>
    </location>
</feature>
<dbReference type="PANTHER" id="PTHR43767">
    <property type="entry name" value="LONG-CHAIN-FATTY-ACID--COA LIGASE"/>
    <property type="match status" value="1"/>
</dbReference>
<dbReference type="InterPro" id="IPR042099">
    <property type="entry name" value="ANL_N_sf"/>
</dbReference>
<organism evidence="3 4">
    <name type="scientific">Actinomycetospora endophytica</name>
    <dbReference type="NCBI Taxonomy" id="2291215"/>
    <lineage>
        <taxon>Bacteria</taxon>
        <taxon>Bacillati</taxon>
        <taxon>Actinomycetota</taxon>
        <taxon>Actinomycetes</taxon>
        <taxon>Pseudonocardiales</taxon>
        <taxon>Pseudonocardiaceae</taxon>
        <taxon>Actinomycetospora</taxon>
    </lineage>
</organism>
<proteinExistence type="predicted"/>
<dbReference type="Gene3D" id="3.40.50.12780">
    <property type="entry name" value="N-terminal domain of ligase-like"/>
    <property type="match status" value="1"/>
</dbReference>
<evidence type="ECO:0000259" key="2">
    <source>
        <dbReference type="Pfam" id="PF13193"/>
    </source>
</evidence>
<keyword evidence="4" id="KW-1185">Reference proteome</keyword>
<dbReference type="EMBL" id="JAJNDB010000005">
    <property type="protein sequence ID" value="MCD2195949.1"/>
    <property type="molecule type" value="Genomic_DNA"/>
</dbReference>
<dbReference type="PANTHER" id="PTHR43767:SF1">
    <property type="entry name" value="NONRIBOSOMAL PEPTIDE SYNTHASE PES1 (EUROFUNG)-RELATED"/>
    <property type="match status" value="1"/>
</dbReference>
<comment type="caution">
    <text evidence="3">The sequence shown here is derived from an EMBL/GenBank/DDBJ whole genome shotgun (WGS) entry which is preliminary data.</text>
</comment>
<dbReference type="Proteomes" id="UP001199469">
    <property type="component" value="Unassembled WGS sequence"/>
</dbReference>
<dbReference type="InterPro" id="IPR045851">
    <property type="entry name" value="AMP-bd_C_sf"/>
</dbReference>
<dbReference type="InterPro" id="IPR025110">
    <property type="entry name" value="AMP-bd_C"/>
</dbReference>
<dbReference type="Gene3D" id="3.30.300.30">
    <property type="match status" value="1"/>
</dbReference>
<evidence type="ECO:0000313" key="3">
    <source>
        <dbReference type="EMBL" id="MCD2195949.1"/>
    </source>
</evidence>
<dbReference type="SUPFAM" id="SSF56801">
    <property type="entry name" value="Acetyl-CoA synthetase-like"/>
    <property type="match status" value="1"/>
</dbReference>
<gene>
    <name evidence="3" type="ORF">LQ327_21500</name>
</gene>
<dbReference type="PROSITE" id="PS00455">
    <property type="entry name" value="AMP_BINDING"/>
    <property type="match status" value="1"/>
</dbReference>
<sequence length="537" mass="57934">MALPEVEHRTLLAAVDRVLARDADAVAQTDPAGGWTFAAAVERSLRLGAGLAPRGGGVDRPVALMLDNSLDAIHAWFGVVLTGGIEVPVNTAYKGRFLAHLLRDCGASVLVVEDHYAERIARIADELPELRTLVVRGDLDAAEAALPRRRFRVVGLAELDAAAPASPVHRDPGDLHAIMYTSGTTGLSKGVLIPHAQAYTYASREHQERPRRGDRTLVTLPVFHLAGQWYGVYQALIHGVPCVLEPGFSVGGYWDTVRRHGITVTTMLGAMAELLAQRTPADDDADNPLELAIMAPLAGDVDAFRRRFGVDLAAVYGMSEIGAVLDGPPATVVGGEAGFAREGYEPRLVDVDGAEVAPGTIGELLVRPRVPHTVMAGYHGLPEETARVLVDGWVHTGDAFRTDDEGRFFFCERMKDALRRRGENISSFEVERTINEHSAVYESAVVAVPSALTEDEIKVVVVPQPDATLDPAELTAFLVDRLPYFMVPRYVEIADALPKTPTHKVQKAQLRDAGVGSATWDREAAGIRVTRRGASGL</sequence>